<dbReference type="InterPro" id="IPR036691">
    <property type="entry name" value="Endo/exonu/phosph_ase_sf"/>
</dbReference>
<dbReference type="PROSITE" id="PS51999">
    <property type="entry name" value="ZF_GRF"/>
    <property type="match status" value="1"/>
</dbReference>
<evidence type="ECO:0000256" key="7">
    <source>
        <dbReference type="ARBA" id="ARBA00022833"/>
    </source>
</evidence>
<keyword evidence="7" id="KW-0862">Zinc</keyword>
<feature type="compositionally biased region" description="Low complexity" evidence="14">
    <location>
        <begin position="489"/>
        <end position="499"/>
    </location>
</feature>
<keyword evidence="11" id="KW-0464">Manganese</keyword>
<feature type="active site" evidence="10">
    <location>
        <position position="151"/>
    </location>
</feature>
<feature type="compositionally biased region" description="Polar residues" evidence="14">
    <location>
        <begin position="418"/>
        <end position="433"/>
    </location>
</feature>
<evidence type="ECO:0000256" key="1">
    <source>
        <dbReference type="ARBA" id="ARBA00001936"/>
    </source>
</evidence>
<dbReference type="GO" id="GO:0006284">
    <property type="term" value="P:base-excision repair"/>
    <property type="evidence" value="ECO:0007669"/>
    <property type="project" value="TreeGrafter"/>
</dbReference>
<dbReference type="AlphaFoldDB" id="A0A0U1LIS2"/>
<comment type="cofactor">
    <cofactor evidence="11">
        <name>Mg(2+)</name>
        <dbReference type="ChEBI" id="CHEBI:18420"/>
    </cofactor>
    <cofactor evidence="11">
        <name>Mn(2+)</name>
        <dbReference type="ChEBI" id="CHEBI:29035"/>
    </cofactor>
    <text evidence="11">Probably binds two magnesium or manganese ions per subunit.</text>
</comment>
<dbReference type="PROSITE" id="PS00728">
    <property type="entry name" value="AP_NUCLEASE_F1_3"/>
    <property type="match status" value="1"/>
</dbReference>
<dbReference type="InterPro" id="IPR020848">
    <property type="entry name" value="AP_endonuclease_F1_CS"/>
</dbReference>
<dbReference type="GO" id="GO:0003906">
    <property type="term" value="F:DNA-(apurinic or apyrimidinic site) endonuclease activity"/>
    <property type="evidence" value="ECO:0007669"/>
    <property type="project" value="TreeGrafter"/>
</dbReference>
<dbReference type="Pfam" id="PF03372">
    <property type="entry name" value="Exo_endo_phos"/>
    <property type="match status" value="1"/>
</dbReference>
<dbReference type="OMA" id="SFWICPR"/>
<feature type="binding site" evidence="11">
    <location>
        <position position="190"/>
    </location>
    <ligand>
        <name>Mg(2+)</name>
        <dbReference type="ChEBI" id="CHEBI:18420"/>
        <label>1</label>
    </ligand>
</feature>
<evidence type="ECO:0000256" key="9">
    <source>
        <dbReference type="ARBA" id="ARBA00023242"/>
    </source>
</evidence>
<evidence type="ECO:0000256" key="13">
    <source>
        <dbReference type="PROSITE-ProRule" id="PRU01343"/>
    </source>
</evidence>
<evidence type="ECO:0000313" key="17">
    <source>
        <dbReference type="Proteomes" id="UP000054383"/>
    </source>
</evidence>
<feature type="region of interest" description="Disordered" evidence="14">
    <location>
        <begin position="375"/>
        <end position="512"/>
    </location>
</feature>
<proteinExistence type="inferred from homology"/>
<dbReference type="PANTHER" id="PTHR22748">
    <property type="entry name" value="AP ENDONUCLEASE"/>
    <property type="match status" value="1"/>
</dbReference>
<name>A0A0U1LIS2_TALIS</name>
<dbReference type="STRING" id="28573.A0A0U1LIS2"/>
<dbReference type="Gene3D" id="3.60.10.10">
    <property type="entry name" value="Endonuclease/exonuclease/phosphatase"/>
    <property type="match status" value="1"/>
</dbReference>
<dbReference type="SUPFAM" id="SSF56219">
    <property type="entry name" value="DNase I-like"/>
    <property type="match status" value="1"/>
</dbReference>
<keyword evidence="16" id="KW-0255">Endonuclease</keyword>
<feature type="compositionally biased region" description="Polar residues" evidence="14">
    <location>
        <begin position="379"/>
        <end position="388"/>
    </location>
</feature>
<evidence type="ECO:0000256" key="2">
    <source>
        <dbReference type="ARBA" id="ARBA00007092"/>
    </source>
</evidence>
<dbReference type="GO" id="GO:0008270">
    <property type="term" value="F:zinc ion binding"/>
    <property type="evidence" value="ECO:0007669"/>
    <property type="project" value="UniProtKB-KW"/>
</dbReference>
<evidence type="ECO:0000256" key="6">
    <source>
        <dbReference type="ARBA" id="ARBA00022801"/>
    </source>
</evidence>
<evidence type="ECO:0000256" key="8">
    <source>
        <dbReference type="ARBA" id="ARBA00022842"/>
    </source>
</evidence>
<dbReference type="CDD" id="cd09088">
    <property type="entry name" value="Ape2-like_AP-endo"/>
    <property type="match status" value="1"/>
</dbReference>
<dbReference type="OrthoDB" id="391817at2759"/>
<dbReference type="InterPro" id="IPR010666">
    <property type="entry name" value="Znf_GRF"/>
</dbReference>
<accession>A0A0U1LIS2</accession>
<evidence type="ECO:0000256" key="10">
    <source>
        <dbReference type="PIRSR" id="PIRSR604808-1"/>
    </source>
</evidence>
<feature type="binding site" evidence="11">
    <location>
        <position position="38"/>
    </location>
    <ligand>
        <name>Mg(2+)</name>
        <dbReference type="ChEBI" id="CHEBI:18420"/>
        <label>1</label>
    </ligand>
</feature>
<evidence type="ECO:0000256" key="11">
    <source>
        <dbReference type="PIRSR" id="PIRSR604808-2"/>
    </source>
</evidence>
<evidence type="ECO:0000256" key="3">
    <source>
        <dbReference type="ARBA" id="ARBA00013541"/>
    </source>
</evidence>
<reference evidence="16 17" key="1">
    <citation type="submission" date="2015-04" db="EMBL/GenBank/DDBJ databases">
        <authorList>
            <person name="Syromyatnikov M.Y."/>
            <person name="Popov V.N."/>
        </authorList>
    </citation>
    <scope>NUCLEOTIDE SEQUENCE [LARGE SCALE GENOMIC DNA]</scope>
    <source>
        <strain evidence="16">WF-38-12</strain>
    </source>
</reference>
<feature type="binding site" evidence="11">
    <location>
        <position position="308"/>
    </location>
    <ligand>
        <name>Mg(2+)</name>
        <dbReference type="ChEBI" id="CHEBI:18420"/>
        <label>1</label>
    </ligand>
</feature>
<keyword evidence="6" id="KW-0378">Hydrolase</keyword>
<feature type="compositionally biased region" description="Polar residues" evidence="14">
    <location>
        <begin position="476"/>
        <end position="488"/>
    </location>
</feature>
<dbReference type="PROSITE" id="PS51435">
    <property type="entry name" value="AP_NUCLEASE_F1_4"/>
    <property type="match status" value="1"/>
</dbReference>
<dbReference type="EMBL" id="CVMT01000001">
    <property type="protein sequence ID" value="CRG82893.1"/>
    <property type="molecule type" value="Genomic_DNA"/>
</dbReference>
<feature type="binding site" evidence="11">
    <location>
        <position position="192"/>
    </location>
    <ligand>
        <name>Mg(2+)</name>
        <dbReference type="ChEBI" id="CHEBI:18420"/>
        <label>1</label>
    </ligand>
</feature>
<gene>
    <name evidence="16" type="ORF">PISL3812_00240</name>
</gene>
<feature type="site" description="Transition state stabilizer" evidence="12">
    <location>
        <position position="192"/>
    </location>
</feature>
<evidence type="ECO:0000259" key="15">
    <source>
        <dbReference type="PROSITE" id="PS51999"/>
    </source>
</evidence>
<dbReference type="Proteomes" id="UP000054383">
    <property type="component" value="Unassembled WGS sequence"/>
</dbReference>
<dbReference type="GO" id="GO:0003677">
    <property type="term" value="F:DNA binding"/>
    <property type="evidence" value="ECO:0007669"/>
    <property type="project" value="InterPro"/>
</dbReference>
<sequence>MGFRITTWNVNEIHSDIIRGVIPSMFDILEADIVVFQETKIQRKDLRDDMVLVPGWDCFFSLPKHKKGYSGVVVYTRNATCAPIRAEEGITGFLCPPSSTTAFRDLPDDQQIGGYPSIEQLSEAPVDAVTLDCEGRCVILEFPAFVLLGVYSPAARDETRDDFRQGFVSLLDARIRNLVAMGKRVILTGDLNVSVAGIDSARLMEALRKGDTGSEEEFLSSPVRRIYNQLFEGAKVIGDRDEGREAPALHDICRSFHPDRRGMYTCWETRVNARPGNYGARIDYVLSSLDMKQWWSDSNIQEGLMGSDHCPVFAILKDKVPIDGDEVYIHDIVNPPGMFVKGERQREYSTKDLLPLSGRLIPEFDRRRSIKDMFFGKPATSSTGNRSIRASDSQAAVASDSTGDDSTATDKTVAKSVPVTTEGNKSALSNGNSKRSRTETTVAPPPKRSKSASKPETGKGQQSLMGFFRPKKTEDSNSYASDSSTALQANSNNSPANPALSPPATTPATEEEAVVDPIVSKESWSKLFTKKAAPKCEDHQEPCVMMTTKKAGINRGRSFWMCSRPLGPTGQSERGTQWRCGTFIWASDWNG</sequence>
<evidence type="ECO:0000256" key="12">
    <source>
        <dbReference type="PIRSR" id="PIRSR604808-3"/>
    </source>
</evidence>
<dbReference type="PANTHER" id="PTHR22748:SF4">
    <property type="entry name" value="DNA-(APURINIC OR APYRIMIDINIC SITE) ENDONUCLEASE 2"/>
    <property type="match status" value="1"/>
</dbReference>
<feature type="domain" description="GRF-type" evidence="15">
    <location>
        <begin position="536"/>
        <end position="589"/>
    </location>
</feature>
<keyword evidence="5 13" id="KW-0863">Zinc-finger</keyword>
<comment type="similarity">
    <text evidence="2">Belongs to the DNA repair enzymes AP/ExoA family.</text>
</comment>
<feature type="site" description="Interaction with DNA substrate" evidence="12">
    <location>
        <position position="309"/>
    </location>
</feature>
<evidence type="ECO:0000256" key="14">
    <source>
        <dbReference type="SAM" id="MobiDB-lite"/>
    </source>
</evidence>
<dbReference type="InterPro" id="IPR004808">
    <property type="entry name" value="AP_endonuc_1"/>
</dbReference>
<feature type="binding site" evidence="11">
    <location>
        <position position="309"/>
    </location>
    <ligand>
        <name>Mg(2+)</name>
        <dbReference type="ChEBI" id="CHEBI:18420"/>
        <label>2</label>
    </ligand>
</feature>
<dbReference type="GO" id="GO:0005634">
    <property type="term" value="C:nucleus"/>
    <property type="evidence" value="ECO:0007669"/>
    <property type="project" value="TreeGrafter"/>
</dbReference>
<comment type="cofactor">
    <cofactor evidence="1">
        <name>Mn(2+)</name>
        <dbReference type="ChEBI" id="CHEBI:29035"/>
    </cofactor>
</comment>
<feature type="binding site" evidence="11">
    <location>
        <position position="9"/>
    </location>
    <ligand>
        <name>Mg(2+)</name>
        <dbReference type="ChEBI" id="CHEBI:18420"/>
        <label>1</label>
    </ligand>
</feature>
<feature type="site" description="Important for catalytic activity" evidence="12">
    <location>
        <position position="283"/>
    </location>
</feature>
<dbReference type="GO" id="GO:0008311">
    <property type="term" value="F:double-stranded DNA 3'-5' DNA exonuclease activity"/>
    <property type="evidence" value="ECO:0007669"/>
    <property type="project" value="TreeGrafter"/>
</dbReference>
<organism evidence="16 17">
    <name type="scientific">Talaromyces islandicus</name>
    <name type="common">Penicillium islandicum</name>
    <dbReference type="NCBI Taxonomy" id="28573"/>
    <lineage>
        <taxon>Eukaryota</taxon>
        <taxon>Fungi</taxon>
        <taxon>Dikarya</taxon>
        <taxon>Ascomycota</taxon>
        <taxon>Pezizomycotina</taxon>
        <taxon>Eurotiomycetes</taxon>
        <taxon>Eurotiomycetidae</taxon>
        <taxon>Eurotiales</taxon>
        <taxon>Trichocomaceae</taxon>
        <taxon>Talaromyces</taxon>
        <taxon>Talaromyces sect. Islandici</taxon>
    </lineage>
</organism>
<keyword evidence="4 11" id="KW-0479">Metal-binding</keyword>
<feature type="compositionally biased region" description="Low complexity" evidence="14">
    <location>
        <begin position="390"/>
        <end position="411"/>
    </location>
</feature>
<protein>
    <recommendedName>
        <fullName evidence="3">DNA-(apurinic or apyrimidinic site) endonuclease 2</fullName>
    </recommendedName>
</protein>
<feature type="active site" description="Proton donor/acceptor" evidence="10">
    <location>
        <position position="190"/>
    </location>
</feature>
<keyword evidence="9" id="KW-0539">Nucleus</keyword>
<feature type="active site" description="Proton acceptor" evidence="10">
    <location>
        <position position="309"/>
    </location>
</feature>
<dbReference type="InterPro" id="IPR005135">
    <property type="entry name" value="Endo/exonuclease/phosphatase"/>
</dbReference>
<evidence type="ECO:0000256" key="4">
    <source>
        <dbReference type="ARBA" id="ARBA00022723"/>
    </source>
</evidence>
<dbReference type="FunFam" id="3.60.10.10:FF:000079">
    <property type="entry name" value="DNA-(apurinic or apyrimidinic site) lyase"/>
    <property type="match status" value="1"/>
</dbReference>
<evidence type="ECO:0000313" key="16">
    <source>
        <dbReference type="EMBL" id="CRG82893.1"/>
    </source>
</evidence>
<keyword evidence="17" id="KW-1185">Reference proteome</keyword>
<dbReference type="GO" id="GO:0008081">
    <property type="term" value="F:phosphoric diester hydrolase activity"/>
    <property type="evidence" value="ECO:0007669"/>
    <property type="project" value="TreeGrafter"/>
</dbReference>
<keyword evidence="8 11" id="KW-0460">Magnesium</keyword>
<keyword evidence="16" id="KW-0540">Nuclease</keyword>
<evidence type="ECO:0000256" key="5">
    <source>
        <dbReference type="ARBA" id="ARBA00022771"/>
    </source>
</evidence>